<dbReference type="OrthoDB" id="7870097at2"/>
<feature type="transmembrane region" description="Helical" evidence="1">
    <location>
        <begin position="6"/>
        <end position="32"/>
    </location>
</feature>
<dbReference type="EMBL" id="FWFW01000009">
    <property type="protein sequence ID" value="SLN54386.1"/>
    <property type="molecule type" value="Genomic_DNA"/>
</dbReference>
<dbReference type="RefSeq" id="WP_085849898.1">
    <property type="nucleotide sequence ID" value="NZ_FNZV01000009.1"/>
</dbReference>
<keyword evidence="1" id="KW-1133">Transmembrane helix</keyword>
<keyword evidence="1" id="KW-0812">Transmembrane</keyword>
<evidence type="ECO:0000256" key="1">
    <source>
        <dbReference type="SAM" id="Phobius"/>
    </source>
</evidence>
<dbReference type="AlphaFoldDB" id="A0A1Y5T2G5"/>
<dbReference type="STRING" id="658057.SAMN04488032_10998"/>
<gene>
    <name evidence="2" type="ORF">PAM7971_02789</name>
</gene>
<proteinExistence type="predicted"/>
<keyword evidence="1" id="KW-0472">Membrane</keyword>
<reference evidence="2 3" key="1">
    <citation type="submission" date="2017-03" db="EMBL/GenBank/DDBJ databases">
        <authorList>
            <person name="Afonso C.L."/>
            <person name="Miller P.J."/>
            <person name="Scott M.A."/>
            <person name="Spackman E."/>
            <person name="Goraichik I."/>
            <person name="Dimitrov K.M."/>
            <person name="Suarez D.L."/>
            <person name="Swayne D.E."/>
        </authorList>
    </citation>
    <scope>NUCLEOTIDE SEQUENCE [LARGE SCALE GENOMIC DNA]</scope>
    <source>
        <strain evidence="2 3">CECT 7971</strain>
    </source>
</reference>
<organism evidence="2 3">
    <name type="scientific">Pacificibacter marinus</name>
    <dbReference type="NCBI Taxonomy" id="658057"/>
    <lineage>
        <taxon>Bacteria</taxon>
        <taxon>Pseudomonadati</taxon>
        <taxon>Pseudomonadota</taxon>
        <taxon>Alphaproteobacteria</taxon>
        <taxon>Rhodobacterales</taxon>
        <taxon>Roseobacteraceae</taxon>
        <taxon>Pacificibacter</taxon>
    </lineage>
</organism>
<feature type="transmembrane region" description="Helical" evidence="1">
    <location>
        <begin position="44"/>
        <end position="67"/>
    </location>
</feature>
<evidence type="ECO:0000313" key="3">
    <source>
        <dbReference type="Proteomes" id="UP000193307"/>
    </source>
</evidence>
<protein>
    <recommendedName>
        <fullName evidence="4">HIG1 domain-containing protein</fullName>
    </recommendedName>
</protein>
<sequence length="68" mass="7357">MTPELFSLLAMKSIGVAIGVFVGVVIGLNVRARKGNRQNLFRDSVFATAFLASMIAWAFVIIMRAVLG</sequence>
<keyword evidence="3" id="KW-1185">Reference proteome</keyword>
<accession>A0A1Y5T2G5</accession>
<evidence type="ECO:0008006" key="4">
    <source>
        <dbReference type="Google" id="ProtNLM"/>
    </source>
</evidence>
<evidence type="ECO:0000313" key="2">
    <source>
        <dbReference type="EMBL" id="SLN54386.1"/>
    </source>
</evidence>
<name>A0A1Y5T2G5_9RHOB</name>
<dbReference type="Proteomes" id="UP000193307">
    <property type="component" value="Unassembled WGS sequence"/>
</dbReference>